<dbReference type="OrthoDB" id="5959891at2759"/>
<proteinExistence type="predicted"/>
<feature type="domain" description="F-box" evidence="1">
    <location>
        <begin position="21"/>
        <end position="67"/>
    </location>
</feature>
<dbReference type="InterPro" id="IPR036047">
    <property type="entry name" value="F-box-like_dom_sf"/>
</dbReference>
<evidence type="ECO:0000259" key="1">
    <source>
        <dbReference type="PROSITE" id="PS50181"/>
    </source>
</evidence>
<name>A0A9X0CL60_9CNID</name>
<reference evidence="2" key="1">
    <citation type="submission" date="2023-01" db="EMBL/GenBank/DDBJ databases">
        <title>Genome assembly of the deep-sea coral Lophelia pertusa.</title>
        <authorList>
            <person name="Herrera S."/>
            <person name="Cordes E."/>
        </authorList>
    </citation>
    <scope>NUCLEOTIDE SEQUENCE</scope>
    <source>
        <strain evidence="2">USNM1676648</strain>
        <tissue evidence="2">Polyp</tissue>
    </source>
</reference>
<dbReference type="Pfam" id="PF00646">
    <property type="entry name" value="F-box"/>
    <property type="match status" value="1"/>
</dbReference>
<keyword evidence="3" id="KW-1185">Reference proteome</keyword>
<dbReference type="InterPro" id="IPR001810">
    <property type="entry name" value="F-box_dom"/>
</dbReference>
<dbReference type="Proteomes" id="UP001163046">
    <property type="component" value="Unassembled WGS sequence"/>
</dbReference>
<sequence>MHKLKSKLKSGKLFGRSKREKPSLEILDDLSLSHIASFLDPEDIVRLGRTSRRMHSLMPRVMAWKGEDFSIFGPGGGHWAPTAPGFYFDGPILPSTVQELNMDVVWQDQGWGNRKGELYMTLMRPTVEGRTSSDRRTSKIVWHCRALRNSGT</sequence>
<evidence type="ECO:0000313" key="3">
    <source>
        <dbReference type="Proteomes" id="UP001163046"/>
    </source>
</evidence>
<gene>
    <name evidence="2" type="ORF">OS493_013123</name>
</gene>
<dbReference type="CDD" id="cd09917">
    <property type="entry name" value="F-box_SF"/>
    <property type="match status" value="1"/>
</dbReference>
<dbReference type="AlphaFoldDB" id="A0A9X0CL60"/>
<protein>
    <recommendedName>
        <fullName evidence="1">F-box domain-containing protein</fullName>
    </recommendedName>
</protein>
<dbReference type="PROSITE" id="PS50181">
    <property type="entry name" value="FBOX"/>
    <property type="match status" value="1"/>
</dbReference>
<dbReference type="SUPFAM" id="SSF81383">
    <property type="entry name" value="F-box domain"/>
    <property type="match status" value="1"/>
</dbReference>
<organism evidence="2 3">
    <name type="scientific">Desmophyllum pertusum</name>
    <dbReference type="NCBI Taxonomy" id="174260"/>
    <lineage>
        <taxon>Eukaryota</taxon>
        <taxon>Metazoa</taxon>
        <taxon>Cnidaria</taxon>
        <taxon>Anthozoa</taxon>
        <taxon>Hexacorallia</taxon>
        <taxon>Scleractinia</taxon>
        <taxon>Caryophylliina</taxon>
        <taxon>Caryophylliidae</taxon>
        <taxon>Desmophyllum</taxon>
    </lineage>
</organism>
<evidence type="ECO:0000313" key="2">
    <source>
        <dbReference type="EMBL" id="KAJ7362035.1"/>
    </source>
</evidence>
<accession>A0A9X0CL60</accession>
<comment type="caution">
    <text evidence="2">The sequence shown here is derived from an EMBL/GenBank/DDBJ whole genome shotgun (WGS) entry which is preliminary data.</text>
</comment>
<dbReference type="EMBL" id="MU827307">
    <property type="protein sequence ID" value="KAJ7362035.1"/>
    <property type="molecule type" value="Genomic_DNA"/>
</dbReference>